<dbReference type="AlphaFoldDB" id="A0A5Q0BHB9"/>
<protein>
    <submittedName>
        <fullName evidence="1">Uncharacterized protein</fullName>
    </submittedName>
</protein>
<sequence length="109" mass="11939">MATISIPISEETFGNYSHISVHAGTNYPDGGQRDSVDHSRTIFGLTNHGSPHIKIRVNGAPPVELGSIEIIFCGDDEHEALVDALKHALHVYKSQRTTKELSVSSRVFE</sequence>
<dbReference type="Proteomes" id="UP000325755">
    <property type="component" value="Chromosome"/>
</dbReference>
<dbReference type="EMBL" id="CP044205">
    <property type="protein sequence ID" value="QFY43265.1"/>
    <property type="molecule type" value="Genomic_DNA"/>
</dbReference>
<proteinExistence type="predicted"/>
<dbReference type="RefSeq" id="WP_153249246.1">
    <property type="nucleotide sequence ID" value="NZ_CP044205.1"/>
</dbReference>
<dbReference type="InParanoid" id="A0A5Q0BHB9"/>
<keyword evidence="2" id="KW-1185">Reference proteome</keyword>
<gene>
    <name evidence="1" type="ORF">F6R98_12090</name>
</gene>
<organism evidence="1 2">
    <name type="scientific">Candidatus Methylospira mobilis</name>
    <dbReference type="NCBI Taxonomy" id="1808979"/>
    <lineage>
        <taxon>Bacteria</taxon>
        <taxon>Pseudomonadati</taxon>
        <taxon>Pseudomonadota</taxon>
        <taxon>Gammaproteobacteria</taxon>
        <taxon>Methylococcales</taxon>
        <taxon>Methylococcaceae</taxon>
        <taxon>Candidatus Methylospira</taxon>
    </lineage>
</organism>
<dbReference type="KEGG" id="mmob:F6R98_12090"/>
<reference evidence="1 2" key="1">
    <citation type="submission" date="2019-09" db="EMBL/GenBank/DDBJ databases">
        <title>Ecophysiology of the spiral-shaped methanotroph Methylospira mobilis as revealed by the complete genome sequence.</title>
        <authorList>
            <person name="Oshkin I.Y."/>
            <person name="Dedysh S.N."/>
            <person name="Miroshnikov K."/>
            <person name="Danilova O.V."/>
            <person name="Hakobyan A."/>
            <person name="Liesack W."/>
        </authorList>
    </citation>
    <scope>NUCLEOTIDE SEQUENCE [LARGE SCALE GENOMIC DNA]</scope>
    <source>
        <strain evidence="1 2">Shm1</strain>
    </source>
</reference>
<evidence type="ECO:0000313" key="2">
    <source>
        <dbReference type="Proteomes" id="UP000325755"/>
    </source>
</evidence>
<accession>A0A5Q0BHB9</accession>
<evidence type="ECO:0000313" key="1">
    <source>
        <dbReference type="EMBL" id="QFY43265.1"/>
    </source>
</evidence>
<name>A0A5Q0BHB9_9GAMM</name>